<sequence>MNLGKNMNEISINSLLKNIKDDPNCDFAERFLQSYLALSFGAMSKSEIDILVFHLLSRYLGEKSNYEISNLLKISENRVKTLRLNAHLRYGDTNNPNILSNVLKKIKENLQNIESDSKTATITISVENPVEKREILRRLKEMGQSADFSFNDELLKIKLTAVFALLFEDEEIIKHIVQNEIKDKSLQDRLMLKSLTPKQKLGKFLEFANKHSNLASLAIDMISKILKS</sequence>
<accession>B9D4U2</accession>
<dbReference type="eggNOG" id="ENOG5031EVZ">
    <property type="taxonomic scope" value="Bacteria"/>
</dbReference>
<dbReference type="AlphaFoldDB" id="B9D4U2"/>
<comment type="caution">
    <text evidence="1">The sequence shown here is derived from an EMBL/GenBank/DDBJ whole genome shotgun (WGS) entry which is preliminary data.</text>
</comment>
<dbReference type="STRING" id="553218.CAMRE0001_2878"/>
<keyword evidence="2" id="KW-1185">Reference proteome</keyword>
<name>B9D4U2_CAMRE</name>
<gene>
    <name evidence="1" type="ORF">CAMRE0001_2878</name>
</gene>
<proteinExistence type="predicted"/>
<evidence type="ECO:0000313" key="2">
    <source>
        <dbReference type="Proteomes" id="UP000003082"/>
    </source>
</evidence>
<evidence type="ECO:0000313" key="1">
    <source>
        <dbReference type="EMBL" id="EEF13005.1"/>
    </source>
</evidence>
<dbReference type="EMBL" id="ACFU01000030">
    <property type="protein sequence ID" value="EEF13005.1"/>
    <property type="molecule type" value="Genomic_DNA"/>
</dbReference>
<protein>
    <submittedName>
        <fullName evidence="1">Uncharacterized protein</fullName>
    </submittedName>
</protein>
<reference evidence="1 2" key="1">
    <citation type="submission" date="2008-08" db="EMBL/GenBank/DDBJ databases">
        <authorList>
            <person name="Madupu R."/>
            <person name="Durkin A.S."/>
            <person name="Torralba M."/>
            <person name="Methe B."/>
            <person name="Sutton G.G."/>
            <person name="Strausberg R.L."/>
            <person name="Nelson K.E."/>
        </authorList>
    </citation>
    <scope>NUCLEOTIDE SEQUENCE [LARGE SCALE GENOMIC DNA]</scope>
    <source>
        <strain evidence="1 2">RM3267</strain>
    </source>
</reference>
<organism evidence="1 2">
    <name type="scientific">Campylobacter rectus RM3267</name>
    <dbReference type="NCBI Taxonomy" id="553218"/>
    <lineage>
        <taxon>Bacteria</taxon>
        <taxon>Pseudomonadati</taxon>
        <taxon>Campylobacterota</taxon>
        <taxon>Epsilonproteobacteria</taxon>
        <taxon>Campylobacterales</taxon>
        <taxon>Campylobacteraceae</taxon>
        <taxon>Campylobacter</taxon>
    </lineage>
</organism>
<dbReference type="Proteomes" id="UP000003082">
    <property type="component" value="Unassembled WGS sequence"/>
</dbReference>